<dbReference type="InterPro" id="IPR028565">
    <property type="entry name" value="MHD"/>
</dbReference>
<dbReference type="Pfam" id="PF10291">
    <property type="entry name" value="muHD"/>
    <property type="match status" value="1"/>
</dbReference>
<dbReference type="Proteomes" id="UP000009046">
    <property type="component" value="Unassembled WGS sequence"/>
</dbReference>
<feature type="compositionally biased region" description="Low complexity" evidence="9">
    <location>
        <begin position="513"/>
        <end position="531"/>
    </location>
</feature>
<feature type="domain" description="F-BAR" evidence="11">
    <location>
        <begin position="1"/>
        <end position="227"/>
    </location>
</feature>
<keyword evidence="5" id="KW-0472">Membrane</keyword>
<dbReference type="InterPro" id="IPR018808">
    <property type="entry name" value="Muniscin_C"/>
</dbReference>
<feature type="region of interest" description="Disordered" evidence="9">
    <location>
        <begin position="456"/>
        <end position="563"/>
    </location>
</feature>
<dbReference type="GO" id="GO:0072583">
    <property type="term" value="P:clathrin-dependent endocytosis"/>
    <property type="evidence" value="ECO:0007669"/>
    <property type="project" value="TreeGrafter"/>
</dbReference>
<dbReference type="GO" id="GO:0030136">
    <property type="term" value="C:clathrin-coated vesicle"/>
    <property type="evidence" value="ECO:0007669"/>
    <property type="project" value="TreeGrafter"/>
</dbReference>
<dbReference type="InterPro" id="IPR054713">
    <property type="entry name" value="GMIP/FCHO2-like_FCH"/>
</dbReference>
<proteinExistence type="predicted"/>
<feature type="region of interest" description="Disordered" evidence="9">
    <location>
        <begin position="254"/>
        <end position="346"/>
    </location>
</feature>
<sequence length="879" mass="97713">MKYGQLSSKELSEYFQERSNMEEVNGKAFSKLAKQTTSCCGLGTFAPLWVILRTSAEKLSNLHLQMFQKLAELVKEMTKYTEELHKKHRTVKEEESRTLEIVRTMHTITQNLQKAKENYQQKSLELEKLKKENGSPKDIEKSEMKFKKSQEDYKTLIGKYGTTKVEFEEKMTQACKHFQELEEAHLKQMKQFLNNYAEIVESNHDSVGSVNMEFKRKCVEMTVDKLLEQFVLNKYTGLEKPEIIEFEEATVSSTSRTLIANVSPDSAEGREKESKTSRESSHTLKFEGFLKSRRRKGKNASKKKKENSTDSFRGKDDKSDGEEGKEDGGSTKNEISAEPEIDEEGYCIKPKVDLWDHEKGNFYSSGDSDSDDERERKIKVEIKPLRSSTAPLSASVDELRATVENILQPPAAGLATMGRRGSGVGDDKIKRSQSVSQQIGKQSNDLMALNLFQSPTVSSASTPTGNNPYAPLQSPPTLQSPTQLSSAPPSATSKYSELDVFSEVGEIQPILPPKQTRQTPTPTFRQTPTPTSAVPFALPRPPSRRSEGPSPRGRMSPSAISRTDSIGSLEFRTSGIPVGSSRGPSPLTIGISDTIPLAVAFHEICHCYFRGSDETKCQVKMSGDMMVSFPAGIVAVLAHNPSPALLSFRIKDIRRLQNITPNKQLVSIDSSQSSSDSHVFEFNMSALTSLLKKQAEQNPTASYFNVDILKYFIRPKSGASSCPFQLVAYWKCSQSHTDLKVDYKYNSHAMASPSPLLNLTVSVPVDGGVRSFQAKPDATWNAETTRAFWKFTELSQHSEGHGVGSLRARFELTNGPGSQGTIATQFNCEGTTLSGTEFELIGTGYRLSLVKRRFVSGKYICDGDVDSKYRYASPSSTEC</sequence>
<feature type="compositionally biased region" description="Polar residues" evidence="9">
    <location>
        <begin position="475"/>
        <end position="495"/>
    </location>
</feature>
<dbReference type="InterPro" id="IPR036168">
    <property type="entry name" value="AP2_Mu_C_sf"/>
</dbReference>
<dbReference type="OrthoDB" id="5593455at2759"/>
<dbReference type="FunCoup" id="E0VJW5">
    <property type="interactions" value="1185"/>
</dbReference>
<dbReference type="GO" id="GO:0005886">
    <property type="term" value="C:plasma membrane"/>
    <property type="evidence" value="ECO:0007669"/>
    <property type="project" value="TreeGrafter"/>
</dbReference>
<dbReference type="VEuPathDB" id="VectorBase:PHUM252220"/>
<protein>
    <submittedName>
        <fullName evidence="12 13">Proline-serine-threonine phosphatase interacting protein, putative</fullName>
    </submittedName>
</protein>
<comment type="subcellular location">
    <subcellularLocation>
        <location evidence="1">Membrane</location>
        <location evidence="1">Clathrin-coated pit</location>
        <topology evidence="1">Peripheral membrane protein</topology>
        <orientation evidence="1">Cytoplasmic side</orientation>
    </subcellularLocation>
</comment>
<keyword evidence="3" id="KW-0254">Endocytosis</keyword>
<feature type="compositionally biased region" description="Polar residues" evidence="9">
    <location>
        <begin position="254"/>
        <end position="264"/>
    </location>
</feature>
<dbReference type="PANTHER" id="PTHR23065">
    <property type="entry name" value="PROLINE-SERINE-THREONINE PHOSPHATASE INTERACTING PROTEIN 1"/>
    <property type="match status" value="1"/>
</dbReference>
<dbReference type="CTD" id="8235063"/>
<evidence type="ECO:0000256" key="1">
    <source>
        <dbReference type="ARBA" id="ARBA00004283"/>
    </source>
</evidence>
<reference evidence="12" key="2">
    <citation type="submission" date="2007-04" db="EMBL/GenBank/DDBJ databases">
        <title>The genome of the human body louse.</title>
        <authorList>
            <consortium name="The Human Body Louse Genome Consortium"/>
            <person name="Kirkness E."/>
            <person name="Walenz B."/>
            <person name="Hass B."/>
            <person name="Bruggner R."/>
            <person name="Strausberg R."/>
        </authorList>
    </citation>
    <scope>NUCLEOTIDE SEQUENCE</scope>
    <source>
        <strain evidence="12">USDA</strain>
    </source>
</reference>
<dbReference type="FunFam" id="2.60.40.1170:FF:000005">
    <property type="entry name" value="SH3-containing GRB2-like protein 3-interacting protein 1 isoform X3"/>
    <property type="match status" value="1"/>
</dbReference>
<dbReference type="InParanoid" id="E0VJW5"/>
<feature type="compositionally biased region" description="Basic residues" evidence="9">
    <location>
        <begin position="291"/>
        <end position="305"/>
    </location>
</feature>
<dbReference type="InterPro" id="IPR027267">
    <property type="entry name" value="AH/BAR_dom_sf"/>
</dbReference>
<dbReference type="KEGG" id="phu:Phum_PHUM252220"/>
<evidence type="ECO:0000256" key="6">
    <source>
        <dbReference type="ARBA" id="ARBA00023176"/>
    </source>
</evidence>
<keyword evidence="14" id="KW-1185">Reference proteome</keyword>
<evidence type="ECO:0000256" key="9">
    <source>
        <dbReference type="SAM" id="MobiDB-lite"/>
    </source>
</evidence>
<feature type="compositionally biased region" description="Polar residues" evidence="9">
    <location>
        <begin position="456"/>
        <end position="467"/>
    </location>
</feature>
<evidence type="ECO:0000313" key="13">
    <source>
        <dbReference type="EnsemblMetazoa" id="PHUM252220-PA"/>
    </source>
</evidence>
<dbReference type="RefSeq" id="XP_002426409.1">
    <property type="nucleotide sequence ID" value="XM_002426364.1"/>
</dbReference>
<dbReference type="SUPFAM" id="SSF103657">
    <property type="entry name" value="BAR/IMD domain-like"/>
    <property type="match status" value="1"/>
</dbReference>
<evidence type="ECO:0000259" key="10">
    <source>
        <dbReference type="PROSITE" id="PS51072"/>
    </source>
</evidence>
<feature type="coiled-coil region" evidence="8">
    <location>
        <begin position="70"/>
        <end position="132"/>
    </location>
</feature>
<dbReference type="GO" id="GO:0005905">
    <property type="term" value="C:clathrin-coated pit"/>
    <property type="evidence" value="ECO:0007669"/>
    <property type="project" value="UniProtKB-SubCell"/>
</dbReference>
<evidence type="ECO:0000256" key="4">
    <source>
        <dbReference type="ARBA" id="ARBA00023054"/>
    </source>
</evidence>
<dbReference type="PROSITE" id="PS51741">
    <property type="entry name" value="F_BAR"/>
    <property type="match status" value="1"/>
</dbReference>
<feature type="region of interest" description="Disordered" evidence="9">
    <location>
        <begin position="412"/>
        <end position="442"/>
    </location>
</feature>
<dbReference type="CDD" id="cd07648">
    <property type="entry name" value="F-BAR_FCHO"/>
    <property type="match status" value="1"/>
</dbReference>
<evidence type="ECO:0000256" key="2">
    <source>
        <dbReference type="ARBA" id="ARBA00022553"/>
    </source>
</evidence>
<dbReference type="EMBL" id="DS235231">
    <property type="protein sequence ID" value="EEB13671.1"/>
    <property type="molecule type" value="Genomic_DNA"/>
</dbReference>
<keyword evidence="4 7" id="KW-0175">Coiled coil</keyword>
<dbReference type="GeneID" id="8235063"/>
<evidence type="ECO:0000313" key="14">
    <source>
        <dbReference type="Proteomes" id="UP000009046"/>
    </source>
</evidence>
<evidence type="ECO:0000256" key="5">
    <source>
        <dbReference type="ARBA" id="ARBA00023136"/>
    </source>
</evidence>
<name>E0VJW5_PEDHC</name>
<feature type="domain" description="MHD" evidence="10">
    <location>
        <begin position="604"/>
        <end position="862"/>
    </location>
</feature>
<dbReference type="OMA" id="NEYIHAW"/>
<dbReference type="InterPro" id="IPR031160">
    <property type="entry name" value="F_BAR_dom"/>
</dbReference>
<dbReference type="AlphaFoldDB" id="E0VJW5"/>
<dbReference type="Gene3D" id="1.20.1270.60">
    <property type="entry name" value="Arfaptin homology (AH) domain/BAR domain"/>
    <property type="match status" value="1"/>
</dbReference>
<feature type="compositionally biased region" description="Polar residues" evidence="9">
    <location>
        <begin position="432"/>
        <end position="442"/>
    </location>
</feature>
<accession>E0VJW5</accession>
<evidence type="ECO:0000256" key="3">
    <source>
        <dbReference type="ARBA" id="ARBA00022583"/>
    </source>
</evidence>
<feature type="region of interest" description="Disordered" evidence="9">
    <location>
        <begin position="357"/>
        <end position="376"/>
    </location>
</feature>
<dbReference type="SUPFAM" id="SSF49447">
    <property type="entry name" value="Second domain of Mu2 adaptin subunit (ap50) of ap2 adaptor"/>
    <property type="match status" value="1"/>
</dbReference>
<dbReference type="EMBL" id="AAZO01002923">
    <property type="status" value="NOT_ANNOTATED_CDS"/>
    <property type="molecule type" value="Genomic_DNA"/>
</dbReference>
<evidence type="ECO:0000313" key="12">
    <source>
        <dbReference type="EMBL" id="EEB13671.1"/>
    </source>
</evidence>
<reference evidence="12" key="1">
    <citation type="submission" date="2007-04" db="EMBL/GenBank/DDBJ databases">
        <title>Annotation of Pediculus humanus corporis strain USDA.</title>
        <authorList>
            <person name="Kirkness E."/>
            <person name="Hannick L."/>
            <person name="Hass B."/>
            <person name="Bruggner R."/>
            <person name="Lawson D."/>
            <person name="Bidwell S."/>
            <person name="Joardar V."/>
            <person name="Caler E."/>
            <person name="Walenz B."/>
            <person name="Inman J."/>
            <person name="Schobel S."/>
            <person name="Galinsky K."/>
            <person name="Amedeo P."/>
            <person name="Strausberg R."/>
        </authorList>
    </citation>
    <scope>NUCLEOTIDE SEQUENCE</scope>
    <source>
        <strain evidence="12">USDA</strain>
    </source>
</reference>
<feature type="compositionally biased region" description="Low complexity" evidence="9">
    <location>
        <begin position="548"/>
        <end position="558"/>
    </location>
</feature>
<dbReference type="HOGENOM" id="CLU_007107_0_0_1"/>
<dbReference type="PANTHER" id="PTHR23065:SF15">
    <property type="entry name" value="AT02057P"/>
    <property type="match status" value="1"/>
</dbReference>
<dbReference type="STRING" id="121224.E0VJW5"/>
<evidence type="ECO:0000256" key="7">
    <source>
        <dbReference type="PROSITE-ProRule" id="PRU01077"/>
    </source>
</evidence>
<feature type="compositionally biased region" description="Basic and acidic residues" evidence="9">
    <location>
        <begin position="306"/>
        <end position="329"/>
    </location>
</feature>
<dbReference type="Pfam" id="PF22699">
    <property type="entry name" value="GMIP-like_FCH"/>
    <property type="match status" value="1"/>
</dbReference>
<keyword evidence="2" id="KW-0597">Phosphoprotein</keyword>
<gene>
    <name evidence="13" type="primary">8235063</name>
    <name evidence="12" type="ORF">Phum_PHUM252220</name>
</gene>
<organism>
    <name type="scientific">Pediculus humanus subsp. corporis</name>
    <name type="common">Body louse</name>
    <dbReference type="NCBI Taxonomy" id="121224"/>
    <lineage>
        <taxon>Eukaryota</taxon>
        <taxon>Metazoa</taxon>
        <taxon>Ecdysozoa</taxon>
        <taxon>Arthropoda</taxon>
        <taxon>Hexapoda</taxon>
        <taxon>Insecta</taxon>
        <taxon>Pterygota</taxon>
        <taxon>Neoptera</taxon>
        <taxon>Paraneoptera</taxon>
        <taxon>Psocodea</taxon>
        <taxon>Troctomorpha</taxon>
        <taxon>Phthiraptera</taxon>
        <taxon>Anoplura</taxon>
        <taxon>Pediculidae</taxon>
        <taxon>Pediculus</taxon>
    </lineage>
</organism>
<feature type="compositionally biased region" description="Basic and acidic residues" evidence="9">
    <location>
        <begin position="267"/>
        <end position="290"/>
    </location>
</feature>
<reference evidence="13" key="3">
    <citation type="submission" date="2020-05" db="UniProtKB">
        <authorList>
            <consortium name="EnsemblMetazoa"/>
        </authorList>
    </citation>
    <scope>IDENTIFICATION</scope>
    <source>
        <strain evidence="13">USDA</strain>
    </source>
</reference>
<dbReference type="GO" id="GO:0048268">
    <property type="term" value="P:clathrin coat assembly"/>
    <property type="evidence" value="ECO:0007669"/>
    <property type="project" value="TreeGrafter"/>
</dbReference>
<dbReference type="EnsemblMetazoa" id="PHUM252220-RA">
    <property type="protein sequence ID" value="PHUM252220-PA"/>
    <property type="gene ID" value="PHUM252220"/>
</dbReference>
<dbReference type="PROSITE" id="PS51072">
    <property type="entry name" value="MHD"/>
    <property type="match status" value="1"/>
</dbReference>
<keyword evidence="6" id="KW-0168">Coated pit</keyword>
<evidence type="ECO:0000259" key="11">
    <source>
        <dbReference type="PROSITE" id="PS51741"/>
    </source>
</evidence>
<evidence type="ECO:0000256" key="8">
    <source>
        <dbReference type="SAM" id="Coils"/>
    </source>
</evidence>
<dbReference type="eggNOG" id="KOG2398">
    <property type="taxonomic scope" value="Eukaryota"/>
</dbReference>